<sequence length="56" mass="6445">PEIDDNIKKYLAMPFKMQGYFWSTASSQQKPSEISKVNLSQITPPQIPQTFDVEEI</sequence>
<dbReference type="EMBL" id="CAJVQB010056525">
    <property type="protein sequence ID" value="CAG8837723.1"/>
    <property type="molecule type" value="Genomic_DNA"/>
</dbReference>
<name>A0ABN7WQC5_GIGMA</name>
<proteinExistence type="predicted"/>
<keyword evidence="2" id="KW-1185">Reference proteome</keyword>
<accession>A0ABN7WQC5</accession>
<evidence type="ECO:0000313" key="1">
    <source>
        <dbReference type="EMBL" id="CAG8837723.1"/>
    </source>
</evidence>
<evidence type="ECO:0000313" key="2">
    <source>
        <dbReference type="Proteomes" id="UP000789901"/>
    </source>
</evidence>
<reference evidence="1 2" key="1">
    <citation type="submission" date="2021-06" db="EMBL/GenBank/DDBJ databases">
        <authorList>
            <person name="Kallberg Y."/>
            <person name="Tangrot J."/>
            <person name="Rosling A."/>
        </authorList>
    </citation>
    <scope>NUCLEOTIDE SEQUENCE [LARGE SCALE GENOMIC DNA]</scope>
    <source>
        <strain evidence="1 2">120-4 pot B 10/14</strain>
    </source>
</reference>
<comment type="caution">
    <text evidence="1">The sequence shown here is derived from an EMBL/GenBank/DDBJ whole genome shotgun (WGS) entry which is preliminary data.</text>
</comment>
<dbReference type="Proteomes" id="UP000789901">
    <property type="component" value="Unassembled WGS sequence"/>
</dbReference>
<feature type="non-terminal residue" evidence="1">
    <location>
        <position position="1"/>
    </location>
</feature>
<protein>
    <submittedName>
        <fullName evidence="1">1363_t:CDS:1</fullName>
    </submittedName>
</protein>
<organism evidence="1 2">
    <name type="scientific">Gigaspora margarita</name>
    <dbReference type="NCBI Taxonomy" id="4874"/>
    <lineage>
        <taxon>Eukaryota</taxon>
        <taxon>Fungi</taxon>
        <taxon>Fungi incertae sedis</taxon>
        <taxon>Mucoromycota</taxon>
        <taxon>Glomeromycotina</taxon>
        <taxon>Glomeromycetes</taxon>
        <taxon>Diversisporales</taxon>
        <taxon>Gigasporaceae</taxon>
        <taxon>Gigaspora</taxon>
    </lineage>
</organism>
<gene>
    <name evidence="1" type="ORF">GMARGA_LOCUS33631</name>
</gene>